<dbReference type="Proteomes" id="UP000003028">
    <property type="component" value="Unassembled WGS sequence"/>
</dbReference>
<evidence type="ECO:0000256" key="1">
    <source>
        <dbReference type="SAM" id="Phobius"/>
    </source>
</evidence>
<evidence type="ECO:0000313" key="3">
    <source>
        <dbReference type="Proteomes" id="UP000003028"/>
    </source>
</evidence>
<gene>
    <name evidence="2" type="ORF">HMPREF0357_10351</name>
</gene>
<protein>
    <recommendedName>
        <fullName evidence="4">Ribosomal protein L7/L12 C-terminal domain-containing protein</fullName>
    </recommendedName>
</protein>
<evidence type="ECO:0008006" key="4">
    <source>
        <dbReference type="Google" id="ProtNLM"/>
    </source>
</evidence>
<name>E7FUR4_ERYRH</name>
<reference evidence="2" key="1">
    <citation type="submission" date="2011-01" db="EMBL/GenBank/DDBJ databases">
        <authorList>
            <person name="Muzny D."/>
            <person name="Qin X."/>
            <person name="Buhay C."/>
            <person name="Dugan-Rocha S."/>
            <person name="Ding Y."/>
            <person name="Chen G."/>
            <person name="Hawes A."/>
            <person name="Holder M."/>
            <person name="Jhangiani S."/>
            <person name="Johnson A."/>
            <person name="Khan Z."/>
            <person name="Li Z."/>
            <person name="Liu W."/>
            <person name="Liu X."/>
            <person name="Perez L."/>
            <person name="Shen H."/>
            <person name="Wang Q."/>
            <person name="Watt J."/>
            <person name="Xi L."/>
            <person name="Xin Y."/>
            <person name="Zhou J."/>
            <person name="Deng J."/>
            <person name="Jiang H."/>
            <person name="Liu Y."/>
            <person name="Qu J."/>
            <person name="Song X.-Z."/>
            <person name="Zhang L."/>
            <person name="Villasana D."/>
            <person name="Johnson A."/>
            <person name="Liu J."/>
            <person name="Liyanage D."/>
            <person name="Lorensuhewa L."/>
            <person name="Robinson T."/>
            <person name="Song A."/>
            <person name="Song B.-B."/>
            <person name="Dinh H."/>
            <person name="Thornton R."/>
            <person name="Coyle M."/>
            <person name="Francisco L."/>
            <person name="Jackson L."/>
            <person name="Javaid M."/>
            <person name="Korchina V."/>
            <person name="Kovar C."/>
            <person name="Mata R."/>
            <person name="Mathew T."/>
            <person name="Ngo R."/>
            <person name="Nguyen L."/>
            <person name="Nguyen N."/>
            <person name="Okwuonu G."/>
            <person name="Ongeri F."/>
            <person name="Pham C."/>
            <person name="Simmons D."/>
            <person name="Wilczek-Boney K."/>
            <person name="Hale W."/>
            <person name="Jakkamsetti A."/>
            <person name="Pham P."/>
            <person name="Ruth R."/>
            <person name="San Lucas F."/>
            <person name="Warren J."/>
            <person name="Zhang J."/>
            <person name="Zhao Z."/>
            <person name="Zhou C."/>
            <person name="Zhu D."/>
            <person name="Lee S."/>
            <person name="Bess C."/>
            <person name="Blankenburg K."/>
            <person name="Forbes L."/>
            <person name="Fu Q."/>
            <person name="Gubbala S."/>
            <person name="Hirani K."/>
            <person name="Jayaseelan J.C."/>
            <person name="Lara F."/>
            <person name="Munidasa M."/>
            <person name="Palculict T."/>
            <person name="Patil S."/>
            <person name="Pu L.-L."/>
            <person name="Saada N."/>
            <person name="Tang L."/>
            <person name="Weissenberger G."/>
            <person name="Zhu Y."/>
            <person name="Hemphill L."/>
            <person name="Shang Y."/>
            <person name="Youmans B."/>
            <person name="Ayvaz T."/>
            <person name="Ross M."/>
            <person name="Santibanez J."/>
            <person name="Aqrawi P."/>
            <person name="Gross S."/>
            <person name="Joshi V."/>
            <person name="Fowler G."/>
            <person name="Nazareth L."/>
            <person name="Reid J."/>
            <person name="Worley K."/>
            <person name="Petrosino J."/>
            <person name="Highlander S."/>
            <person name="Gibbs R."/>
        </authorList>
    </citation>
    <scope>NUCLEOTIDE SEQUENCE [LARGE SCALE GENOMIC DNA]</scope>
    <source>
        <strain evidence="2">ATCC 19414</strain>
    </source>
</reference>
<keyword evidence="1" id="KW-0472">Membrane</keyword>
<feature type="transmembrane region" description="Helical" evidence="1">
    <location>
        <begin position="21"/>
        <end position="45"/>
    </location>
</feature>
<keyword evidence="1" id="KW-0812">Transmembrane</keyword>
<dbReference type="EMBL" id="ACLK02000001">
    <property type="protein sequence ID" value="EFY09556.1"/>
    <property type="molecule type" value="Genomic_DNA"/>
</dbReference>
<accession>E7FUR4</accession>
<keyword evidence="3" id="KW-1185">Reference proteome</keyword>
<comment type="caution">
    <text evidence="2">The sequence shown here is derived from an EMBL/GenBank/DDBJ whole genome shotgun (WGS) entry which is preliminary data.</text>
</comment>
<proteinExistence type="predicted"/>
<dbReference type="AlphaFoldDB" id="E7FUR4"/>
<keyword evidence="1" id="KW-1133">Transmembrane helix</keyword>
<dbReference type="STRING" id="1648.A2I91_05460"/>
<sequence length="132" mass="15212">MFLLLFVLKKAHIGYDMRKKVIIMEQVLVAVIIILVVLIIGLSIARIQERTTEYDVFEAERKSRPYTEAEVHHHEMKFGTNAKPNNPVRVSEATEEEIRHLVLSGKKILAIKMLVEKTGMSLSDAKHRIDQY</sequence>
<evidence type="ECO:0000313" key="2">
    <source>
        <dbReference type="EMBL" id="EFY09556.1"/>
    </source>
</evidence>
<organism evidence="2 3">
    <name type="scientific">Erysipelothrix rhusiopathiae ATCC 19414</name>
    <dbReference type="NCBI Taxonomy" id="525280"/>
    <lineage>
        <taxon>Bacteria</taxon>
        <taxon>Bacillati</taxon>
        <taxon>Bacillota</taxon>
        <taxon>Erysipelotrichia</taxon>
        <taxon>Erysipelotrichales</taxon>
        <taxon>Erysipelotrichaceae</taxon>
        <taxon>Erysipelothrix</taxon>
    </lineage>
</organism>